<dbReference type="Proteomes" id="UP000000758">
    <property type="component" value="Chromosome"/>
</dbReference>
<dbReference type="KEGG" id="csy:CENSYa_1132"/>
<dbReference type="STRING" id="414004.CENSYa_1132"/>
<organism evidence="1 2">
    <name type="scientific">Cenarchaeum symbiosum (strain A)</name>
    <dbReference type="NCBI Taxonomy" id="414004"/>
    <lineage>
        <taxon>Archaea</taxon>
        <taxon>Nitrososphaerota</taxon>
        <taxon>Candidatus Cenarchaeales</taxon>
        <taxon>Candidatus Cenarchaeaceae</taxon>
        <taxon>Candidatus Cenarchaeum</taxon>
    </lineage>
</organism>
<gene>
    <name evidence="1" type="ordered locus">CENSYa_1132</name>
</gene>
<evidence type="ECO:0000313" key="1">
    <source>
        <dbReference type="EMBL" id="ABK77760.1"/>
    </source>
</evidence>
<name>A0RWP3_CENSY</name>
<proteinExistence type="predicted"/>
<dbReference type="AlphaFoldDB" id="A0RWP3"/>
<dbReference type="EnsemblBacteria" id="ABK77760">
    <property type="protein sequence ID" value="ABK77760"/>
    <property type="gene ID" value="CENSYa_1132"/>
</dbReference>
<sequence length="57" mass="6398">MAAFTVPVFCYCALHSRNHAIHSANTSIRPGYFLAGGYGADRQRAQLLKELVRYLNQ</sequence>
<protein>
    <submittedName>
        <fullName evidence="1">Uncharacterized protein</fullName>
    </submittedName>
</protein>
<evidence type="ECO:0000313" key="2">
    <source>
        <dbReference type="Proteomes" id="UP000000758"/>
    </source>
</evidence>
<keyword evidence="2" id="KW-1185">Reference proteome</keyword>
<accession>A0RWP3</accession>
<dbReference type="EMBL" id="DP000238">
    <property type="protein sequence ID" value="ABK77760.1"/>
    <property type="molecule type" value="Genomic_DNA"/>
</dbReference>
<reference evidence="1 2" key="1">
    <citation type="journal article" date="2006" name="Proc. Natl. Acad. Sci. U.S.A.">
        <title>Genomic analysis of the uncultivated marine crenarchaeote Cenarchaeum symbiosum.</title>
        <authorList>
            <person name="Hallam S.J."/>
            <person name="Konstantinidis K.T."/>
            <person name="Putnam N."/>
            <person name="Schleper C."/>
            <person name="Watanabe Y."/>
            <person name="Sugahara J."/>
            <person name="Preston C."/>
            <person name="de la Torre J."/>
            <person name="Richardson P.M."/>
            <person name="DeLong E.F."/>
        </authorList>
    </citation>
    <scope>NUCLEOTIDE SEQUENCE [LARGE SCALE GENOMIC DNA]</scope>
    <source>
        <strain evidence="2">A</strain>
    </source>
</reference>
<dbReference type="HOGENOM" id="CLU_2985502_0_0_2"/>